<evidence type="ECO:0000313" key="2">
    <source>
        <dbReference type="EMBL" id="KAH3827871.1"/>
    </source>
</evidence>
<keyword evidence="1" id="KW-0472">Membrane</keyword>
<organism evidence="2 3">
    <name type="scientific">Dreissena polymorpha</name>
    <name type="common">Zebra mussel</name>
    <name type="synonym">Mytilus polymorpha</name>
    <dbReference type="NCBI Taxonomy" id="45954"/>
    <lineage>
        <taxon>Eukaryota</taxon>
        <taxon>Metazoa</taxon>
        <taxon>Spiralia</taxon>
        <taxon>Lophotrochozoa</taxon>
        <taxon>Mollusca</taxon>
        <taxon>Bivalvia</taxon>
        <taxon>Autobranchia</taxon>
        <taxon>Heteroconchia</taxon>
        <taxon>Euheterodonta</taxon>
        <taxon>Imparidentia</taxon>
        <taxon>Neoheterodontei</taxon>
        <taxon>Myida</taxon>
        <taxon>Dreissenoidea</taxon>
        <taxon>Dreissenidae</taxon>
        <taxon>Dreissena</taxon>
    </lineage>
</organism>
<protein>
    <submittedName>
        <fullName evidence="2">Uncharacterized protein</fullName>
    </submittedName>
</protein>
<reference evidence="2" key="1">
    <citation type="journal article" date="2019" name="bioRxiv">
        <title>The Genome of the Zebra Mussel, Dreissena polymorpha: A Resource for Invasive Species Research.</title>
        <authorList>
            <person name="McCartney M.A."/>
            <person name="Auch B."/>
            <person name="Kono T."/>
            <person name="Mallez S."/>
            <person name="Zhang Y."/>
            <person name="Obille A."/>
            <person name="Becker A."/>
            <person name="Abrahante J.E."/>
            <person name="Garbe J."/>
            <person name="Badalamenti J.P."/>
            <person name="Herman A."/>
            <person name="Mangelson H."/>
            <person name="Liachko I."/>
            <person name="Sullivan S."/>
            <person name="Sone E.D."/>
            <person name="Koren S."/>
            <person name="Silverstein K.A.T."/>
            <person name="Beckman K.B."/>
            <person name="Gohl D.M."/>
        </authorList>
    </citation>
    <scope>NUCLEOTIDE SEQUENCE</scope>
    <source>
        <strain evidence="2">Duluth1</strain>
        <tissue evidence="2">Whole animal</tissue>
    </source>
</reference>
<dbReference type="AlphaFoldDB" id="A0A9D4JXS0"/>
<accession>A0A9D4JXS0</accession>
<dbReference type="Proteomes" id="UP000828390">
    <property type="component" value="Unassembled WGS sequence"/>
</dbReference>
<evidence type="ECO:0000256" key="1">
    <source>
        <dbReference type="SAM" id="Phobius"/>
    </source>
</evidence>
<name>A0A9D4JXS0_DREPO</name>
<proteinExistence type="predicted"/>
<dbReference type="EMBL" id="JAIWYP010000005">
    <property type="protein sequence ID" value="KAH3827871.1"/>
    <property type="molecule type" value="Genomic_DNA"/>
</dbReference>
<keyword evidence="1" id="KW-1133">Transmembrane helix</keyword>
<feature type="transmembrane region" description="Helical" evidence="1">
    <location>
        <begin position="68"/>
        <end position="89"/>
    </location>
</feature>
<keyword evidence="1" id="KW-0812">Transmembrane</keyword>
<sequence>METFVFKCQYHVLGGNIDAAACLQPAQSSRRCGRHCNSHSNLCGTDTTLGDGFSQYLNLVTSSSFSPFMVICALMLLILITMIFDFSVLTSVPYAPSLS</sequence>
<keyword evidence="3" id="KW-1185">Reference proteome</keyword>
<reference evidence="2" key="2">
    <citation type="submission" date="2020-11" db="EMBL/GenBank/DDBJ databases">
        <authorList>
            <person name="McCartney M.A."/>
            <person name="Auch B."/>
            <person name="Kono T."/>
            <person name="Mallez S."/>
            <person name="Becker A."/>
            <person name="Gohl D.M."/>
            <person name="Silverstein K.A.T."/>
            <person name="Koren S."/>
            <person name="Bechman K.B."/>
            <person name="Herman A."/>
            <person name="Abrahante J.E."/>
            <person name="Garbe J."/>
        </authorList>
    </citation>
    <scope>NUCLEOTIDE SEQUENCE</scope>
    <source>
        <strain evidence="2">Duluth1</strain>
        <tissue evidence="2">Whole animal</tissue>
    </source>
</reference>
<comment type="caution">
    <text evidence="2">The sequence shown here is derived from an EMBL/GenBank/DDBJ whole genome shotgun (WGS) entry which is preliminary data.</text>
</comment>
<gene>
    <name evidence="2" type="ORF">DPMN_129814</name>
</gene>
<evidence type="ECO:0000313" key="3">
    <source>
        <dbReference type="Proteomes" id="UP000828390"/>
    </source>
</evidence>